<protein>
    <recommendedName>
        <fullName evidence="3">N-acetyltransferase domain-containing protein</fullName>
    </recommendedName>
</protein>
<dbReference type="EMBL" id="KZ678131">
    <property type="protein sequence ID" value="PSN71123.1"/>
    <property type="molecule type" value="Genomic_DNA"/>
</dbReference>
<gene>
    <name evidence="1" type="ORF">BS50DRAFT_486647</name>
</gene>
<dbReference type="AlphaFoldDB" id="A0A2T2P0F6"/>
<evidence type="ECO:0008006" key="3">
    <source>
        <dbReference type="Google" id="ProtNLM"/>
    </source>
</evidence>
<keyword evidence="2" id="KW-1185">Reference proteome</keyword>
<dbReference type="Proteomes" id="UP000240883">
    <property type="component" value="Unassembled WGS sequence"/>
</dbReference>
<proteinExistence type="predicted"/>
<sequence length="99" mass="11055">MSLKHEIVANDADFPQFTPLMFEAIHPNGFVDACWPNNLDPEAQKLHASGFVFHKNMDSTVTWTKVTDTETGEIIGVAQWLVLKDQKPPEMDFDGPPGT</sequence>
<reference evidence="1 2" key="1">
    <citation type="journal article" date="2018" name="Front. Microbiol.">
        <title>Genome-Wide Analysis of Corynespora cassiicola Leaf Fall Disease Putative Effectors.</title>
        <authorList>
            <person name="Lopez D."/>
            <person name="Ribeiro S."/>
            <person name="Label P."/>
            <person name="Fumanal B."/>
            <person name="Venisse J.S."/>
            <person name="Kohler A."/>
            <person name="de Oliveira R.R."/>
            <person name="Labutti K."/>
            <person name="Lipzen A."/>
            <person name="Lail K."/>
            <person name="Bauer D."/>
            <person name="Ohm R.A."/>
            <person name="Barry K.W."/>
            <person name="Spatafora J."/>
            <person name="Grigoriev I.V."/>
            <person name="Martin F.M."/>
            <person name="Pujade-Renaud V."/>
        </authorList>
    </citation>
    <scope>NUCLEOTIDE SEQUENCE [LARGE SCALE GENOMIC DNA]</scope>
    <source>
        <strain evidence="1 2">Philippines</strain>
    </source>
</reference>
<dbReference type="OrthoDB" id="4738875at2759"/>
<name>A0A2T2P0F6_CORCC</name>
<dbReference type="Gene3D" id="3.40.630.30">
    <property type="match status" value="1"/>
</dbReference>
<evidence type="ECO:0000313" key="1">
    <source>
        <dbReference type="EMBL" id="PSN71123.1"/>
    </source>
</evidence>
<organism evidence="1 2">
    <name type="scientific">Corynespora cassiicola Philippines</name>
    <dbReference type="NCBI Taxonomy" id="1448308"/>
    <lineage>
        <taxon>Eukaryota</taxon>
        <taxon>Fungi</taxon>
        <taxon>Dikarya</taxon>
        <taxon>Ascomycota</taxon>
        <taxon>Pezizomycotina</taxon>
        <taxon>Dothideomycetes</taxon>
        <taxon>Pleosporomycetidae</taxon>
        <taxon>Pleosporales</taxon>
        <taxon>Corynesporascaceae</taxon>
        <taxon>Corynespora</taxon>
    </lineage>
</organism>
<accession>A0A2T2P0F6</accession>
<evidence type="ECO:0000313" key="2">
    <source>
        <dbReference type="Proteomes" id="UP000240883"/>
    </source>
</evidence>